<accession>A0A150J9Y5</accession>
<evidence type="ECO:0000256" key="1">
    <source>
        <dbReference type="ARBA" id="ARBA00007637"/>
    </source>
</evidence>
<dbReference type="InterPro" id="IPR036291">
    <property type="entry name" value="NAD(P)-bd_dom_sf"/>
</dbReference>
<dbReference type="PATRIC" id="fig|1706433.3.peg.1300"/>
<protein>
    <submittedName>
        <fullName evidence="4">UDP-galactose-4-epimerase</fullName>
    </submittedName>
</protein>
<dbReference type="PANTHER" id="PTHR43000">
    <property type="entry name" value="DTDP-D-GLUCOSE 4,6-DEHYDRATASE-RELATED"/>
    <property type="match status" value="1"/>
</dbReference>
<name>A0A150JFB3_9EURY</name>
<comment type="caution">
    <text evidence="4">The sequence shown here is derived from an EMBL/GenBank/DDBJ whole genome shotgun (WGS) entry which is preliminary data.</text>
</comment>
<dbReference type="EMBL" id="LNJE01000017">
    <property type="protein sequence ID" value="KYC56703.1"/>
    <property type="molecule type" value="Genomic_DNA"/>
</dbReference>
<organism evidence="4">
    <name type="scientific">Candidatus Methanofastidiosum methylothiophilum</name>
    <dbReference type="NCBI Taxonomy" id="1705564"/>
    <lineage>
        <taxon>Archaea</taxon>
        <taxon>Methanobacteriati</taxon>
        <taxon>Methanobacteriota</taxon>
        <taxon>Stenosarchaea group</taxon>
        <taxon>Candidatus Methanofastidiosia</taxon>
        <taxon>Candidatus Methanofastidiosales</taxon>
        <taxon>Candidatus Methanofastidiosaceae</taxon>
        <taxon>Candidatus Methanofastidiosum</taxon>
    </lineage>
</organism>
<dbReference type="SUPFAM" id="SSF51735">
    <property type="entry name" value="NAD(P)-binding Rossmann-fold domains"/>
    <property type="match status" value="1"/>
</dbReference>
<feature type="domain" description="NAD-dependent epimerase/dehydratase" evidence="2">
    <location>
        <begin position="9"/>
        <end position="246"/>
    </location>
</feature>
<proteinExistence type="inferred from homology"/>
<dbReference type="Gene3D" id="3.40.50.720">
    <property type="entry name" value="NAD(P)-binding Rossmann-like Domain"/>
    <property type="match status" value="1"/>
</dbReference>
<accession>A0A150JHJ8</accession>
<dbReference type="AlphaFoldDB" id="A0A150JFB3"/>
<dbReference type="Pfam" id="PF01370">
    <property type="entry name" value="Epimerase"/>
    <property type="match status" value="1"/>
</dbReference>
<dbReference type="EMBL" id="LNJB01000019">
    <property type="protein sequence ID" value="KYC54016.1"/>
    <property type="molecule type" value="Genomic_DNA"/>
</dbReference>
<dbReference type="PATRIC" id="fig|1706435.3.peg.1309"/>
<gene>
    <name evidence="3" type="ORF">AN188_01291</name>
    <name evidence="4" type="ORF">APG09_01311</name>
</gene>
<dbReference type="InterPro" id="IPR001509">
    <property type="entry name" value="Epimerase_deHydtase"/>
</dbReference>
<evidence type="ECO:0000313" key="5">
    <source>
        <dbReference type="Proteomes" id="UP000092420"/>
    </source>
</evidence>
<accession>A0A150JFB3</accession>
<evidence type="ECO:0000313" key="3">
    <source>
        <dbReference type="EMBL" id="KYC54016.1"/>
    </source>
</evidence>
<dbReference type="Gene3D" id="3.90.25.10">
    <property type="entry name" value="UDP-galactose 4-epimerase, domain 1"/>
    <property type="match status" value="1"/>
</dbReference>
<dbReference type="Proteomes" id="UP000092420">
    <property type="component" value="Unassembled WGS sequence"/>
</dbReference>
<dbReference type="CDD" id="cd05256">
    <property type="entry name" value="UDP_AE_SDR_e"/>
    <property type="match status" value="1"/>
</dbReference>
<evidence type="ECO:0000313" key="4">
    <source>
        <dbReference type="EMBL" id="KYC56703.1"/>
    </source>
</evidence>
<evidence type="ECO:0000259" key="2">
    <source>
        <dbReference type="Pfam" id="PF01370"/>
    </source>
</evidence>
<sequence length="317" mass="35293">MLVINNKKIVVTGGAGFIGSNIVYNIYQNNEVTVIDDLSTGNLENIVDLIENESIRLIKGSVTDLKLLHDSFSDVDYVLHQAAIPSVPRSIKNPITTNKANIDGTLNVLVAARDCSVEKVVYASSSSVYGDTPTLPKVETMCPSPLSPYAITKLCGEQYCKIFHEVYGLRTTSLRYFNVYGPRQNPMSEYAAVIPKFIFSTTKGRPIEIYGDGEQTRDFTFIEDVINANLLSCISKKSDGKALNIAGGKRISINDLANKIMKMVGREVQVVYKERREGDVKDSLADISLARDFIDYTPKYSLDEGLKETIHYFKEIY</sequence>
<comment type="similarity">
    <text evidence="1">Belongs to the NAD(P)-dependent epimerase/dehydratase family.</text>
</comment>
<reference evidence="4 5" key="1">
    <citation type="journal article" date="2016" name="ISME J.">
        <title>Chasing the elusive Euryarchaeota class WSA2: genomes reveal a uniquely fastidious methyl-reducing methanogen.</title>
        <authorList>
            <person name="Nobu M.K."/>
            <person name="Narihiro T."/>
            <person name="Kuroda K."/>
            <person name="Mei R."/>
            <person name="Liu W.T."/>
        </authorList>
    </citation>
    <scope>NUCLEOTIDE SEQUENCE [LARGE SCALE GENOMIC DNA]</scope>
    <source>
        <strain evidence="3">ADurb1013_Bin02101</strain>
        <strain evidence="4">ADurb1213_Bin02801</strain>
    </source>
</reference>